<evidence type="ECO:0000313" key="3">
    <source>
        <dbReference type="Proteomes" id="UP001064933"/>
    </source>
</evidence>
<protein>
    <submittedName>
        <fullName evidence="2">DUF4255 domain-containing protein</fullName>
    </submittedName>
</protein>
<organism evidence="2 3">
    <name type="scientific">Roseateles amylovorans</name>
    <dbReference type="NCBI Taxonomy" id="2978473"/>
    <lineage>
        <taxon>Bacteria</taxon>
        <taxon>Pseudomonadati</taxon>
        <taxon>Pseudomonadota</taxon>
        <taxon>Betaproteobacteria</taxon>
        <taxon>Burkholderiales</taxon>
        <taxon>Sphaerotilaceae</taxon>
        <taxon>Roseateles</taxon>
    </lineage>
</organism>
<name>A0ABY6B2U5_9BURK</name>
<feature type="domain" description="Pvc16 N-terminal" evidence="1">
    <location>
        <begin position="9"/>
        <end position="185"/>
    </location>
</feature>
<dbReference type="Pfam" id="PF14065">
    <property type="entry name" value="Pvc16_N"/>
    <property type="match status" value="1"/>
</dbReference>
<gene>
    <name evidence="2" type="ORF">N4261_04245</name>
</gene>
<dbReference type="RefSeq" id="WP_261758975.1">
    <property type="nucleotide sequence ID" value="NZ_CP104562.2"/>
</dbReference>
<sequence>MANHRAIAAVSTALAGLIRDRYPRDDFGSGLEVKLYQMRDFESPMQDGFSVCLYRVAINGAVRNLTQRRAADGRRFRPSLPLDLHYMVTPWAQDAEMQHRMLGWVMRLMEDVGTLSAGHLNHYLSETDTFASNEALDLICDPLSLADYLTLWDRLQPRLPASATYTLRMVFVDSDVETGEGAAVQTRRFDVREVLA</sequence>
<proteinExistence type="predicted"/>
<dbReference type="EMBL" id="CP104562">
    <property type="protein sequence ID" value="UXH79156.1"/>
    <property type="molecule type" value="Genomic_DNA"/>
</dbReference>
<reference evidence="2" key="1">
    <citation type="submission" date="2022-10" db="EMBL/GenBank/DDBJ databases">
        <title>Characterization and whole genome sequencing of a new Roseateles species, isolated from fresh water.</title>
        <authorList>
            <person name="Guliayeva D.Y."/>
            <person name="Akhremchuk A.E."/>
            <person name="Sikolenko M.A."/>
            <person name="Valentovich L.N."/>
            <person name="Sidarenka A.V."/>
        </authorList>
    </citation>
    <scope>NUCLEOTIDE SEQUENCE</scope>
    <source>
        <strain evidence="2">BIM B-1768</strain>
    </source>
</reference>
<evidence type="ECO:0000313" key="2">
    <source>
        <dbReference type="EMBL" id="UXH79156.1"/>
    </source>
</evidence>
<dbReference type="InterPro" id="IPR025351">
    <property type="entry name" value="Pvc16_N"/>
</dbReference>
<keyword evidence="3" id="KW-1185">Reference proteome</keyword>
<dbReference type="Proteomes" id="UP001064933">
    <property type="component" value="Chromosome"/>
</dbReference>
<accession>A0ABY6B2U5</accession>
<evidence type="ECO:0000259" key="1">
    <source>
        <dbReference type="Pfam" id="PF14065"/>
    </source>
</evidence>